<accession>A0A3B6EE63</accession>
<reference evidence="12" key="1">
    <citation type="submission" date="2018-08" db="EMBL/GenBank/DDBJ databases">
        <authorList>
            <person name="Rossello M."/>
        </authorList>
    </citation>
    <scope>NUCLEOTIDE SEQUENCE [LARGE SCALE GENOMIC DNA]</scope>
    <source>
        <strain evidence="12">cv. Chinese Spring</strain>
    </source>
</reference>
<dbReference type="PANTHER" id="PTHR47972">
    <property type="entry name" value="KINESIN-LIKE PROTEIN KLP-3"/>
    <property type="match status" value="1"/>
</dbReference>
<evidence type="ECO:0008006" key="14">
    <source>
        <dbReference type="Google" id="ProtNLM"/>
    </source>
</evidence>
<gene>
    <name evidence="12" type="primary">LOC123060923</name>
</gene>
<evidence type="ECO:0000259" key="11">
    <source>
        <dbReference type="PROSITE" id="PS50067"/>
    </source>
</evidence>
<evidence type="ECO:0000256" key="1">
    <source>
        <dbReference type="ARBA" id="ARBA00010899"/>
    </source>
</evidence>
<feature type="compositionally biased region" description="Low complexity" evidence="9">
    <location>
        <begin position="944"/>
        <end position="959"/>
    </location>
</feature>
<dbReference type="InterPro" id="IPR036961">
    <property type="entry name" value="Kinesin_motor_dom_sf"/>
</dbReference>
<dbReference type="PANTHER" id="PTHR47972:SF4">
    <property type="entry name" value="KINESIN-LIKE PROTEIN KIN-14L"/>
    <property type="match status" value="1"/>
</dbReference>
<dbReference type="GeneID" id="123060923"/>
<evidence type="ECO:0000256" key="2">
    <source>
        <dbReference type="ARBA" id="ARBA00022701"/>
    </source>
</evidence>
<dbReference type="GO" id="GO:0005524">
    <property type="term" value="F:ATP binding"/>
    <property type="evidence" value="ECO:0007669"/>
    <property type="project" value="UniProtKB-UniRule"/>
</dbReference>
<keyword evidence="5 8" id="KW-0175">Coiled coil</keyword>
<evidence type="ECO:0000256" key="8">
    <source>
        <dbReference type="SAM" id="Coils"/>
    </source>
</evidence>
<evidence type="ECO:0000313" key="13">
    <source>
        <dbReference type="Proteomes" id="UP000019116"/>
    </source>
</evidence>
<dbReference type="Gene3D" id="1.10.418.10">
    <property type="entry name" value="Calponin-like domain"/>
    <property type="match status" value="1"/>
</dbReference>
<dbReference type="CDD" id="cd21203">
    <property type="entry name" value="CH_AtKIN14-like"/>
    <property type="match status" value="1"/>
</dbReference>
<dbReference type="Gramene" id="TraesARI3A03G01391040.1">
    <property type="protein sequence ID" value="TraesARI3A03G01391040.1"/>
    <property type="gene ID" value="TraesARI3A03G01391040"/>
</dbReference>
<dbReference type="GO" id="GO:0015630">
    <property type="term" value="C:microtubule cytoskeleton"/>
    <property type="evidence" value="ECO:0000318"/>
    <property type="project" value="GO_Central"/>
</dbReference>
<reference evidence="12" key="2">
    <citation type="submission" date="2018-10" db="UniProtKB">
        <authorList>
            <consortium name="EnsemblPlants"/>
        </authorList>
    </citation>
    <scope>IDENTIFICATION</scope>
</reference>
<evidence type="ECO:0000259" key="10">
    <source>
        <dbReference type="PROSITE" id="PS50021"/>
    </source>
</evidence>
<dbReference type="Proteomes" id="UP000019116">
    <property type="component" value="Chromosome 3A"/>
</dbReference>
<evidence type="ECO:0000256" key="3">
    <source>
        <dbReference type="ARBA" id="ARBA00022741"/>
    </source>
</evidence>
<dbReference type="GO" id="GO:0005874">
    <property type="term" value="C:microtubule"/>
    <property type="evidence" value="ECO:0007669"/>
    <property type="project" value="UniProtKB-KW"/>
</dbReference>
<feature type="coiled-coil region" evidence="8">
    <location>
        <begin position="685"/>
        <end position="712"/>
    </location>
</feature>
<dbReference type="FunFam" id="3.40.850.10:FF:000103">
    <property type="entry name" value="Kinesin-like protein KIN-14A"/>
    <property type="match status" value="1"/>
</dbReference>
<dbReference type="Gramene" id="TraesPARA_EIv1.0_0808630.1">
    <property type="protein sequence ID" value="TraesPARA_EIv1.0_0808630.1.CDS"/>
    <property type="gene ID" value="TraesPARA_EIv1.0_0808630"/>
</dbReference>
<dbReference type="STRING" id="4565.A0A3B6EE63"/>
<dbReference type="OrthoDB" id="3176171at2759"/>
<dbReference type="Gene3D" id="3.40.850.10">
    <property type="entry name" value="Kinesin motor domain"/>
    <property type="match status" value="1"/>
</dbReference>
<dbReference type="GO" id="GO:0007018">
    <property type="term" value="P:microtubule-based movement"/>
    <property type="evidence" value="ECO:0007669"/>
    <property type="project" value="InterPro"/>
</dbReference>
<dbReference type="GO" id="GO:0003777">
    <property type="term" value="F:microtubule motor activity"/>
    <property type="evidence" value="ECO:0007669"/>
    <property type="project" value="InterPro"/>
</dbReference>
<feature type="domain" description="Kinesin motor" evidence="11">
    <location>
        <begin position="355"/>
        <end position="678"/>
    </location>
</feature>
<dbReference type="PRINTS" id="PR00380">
    <property type="entry name" value="KINESINHEAVY"/>
</dbReference>
<protein>
    <recommendedName>
        <fullName evidence="14">Kinesin motor domain-containing protein</fullName>
    </recommendedName>
</protein>
<evidence type="ECO:0000256" key="6">
    <source>
        <dbReference type="ARBA" id="ARBA00023175"/>
    </source>
</evidence>
<dbReference type="Pfam" id="PF00225">
    <property type="entry name" value="Kinesin"/>
    <property type="match status" value="1"/>
</dbReference>
<dbReference type="InterPro" id="IPR027640">
    <property type="entry name" value="Kinesin-like_fam"/>
</dbReference>
<dbReference type="OMA" id="HLQRDLM"/>
<dbReference type="FunFam" id="1.10.418.10:FF:000073">
    <property type="entry name" value="Kinesin-like protein KIN-14L"/>
    <property type="match status" value="1"/>
</dbReference>
<dbReference type="SUPFAM" id="SSF47576">
    <property type="entry name" value="Calponin-homology domain, CH-domain"/>
    <property type="match status" value="1"/>
</dbReference>
<organism evidence="12">
    <name type="scientific">Triticum aestivum</name>
    <name type="common">Wheat</name>
    <dbReference type="NCBI Taxonomy" id="4565"/>
    <lineage>
        <taxon>Eukaryota</taxon>
        <taxon>Viridiplantae</taxon>
        <taxon>Streptophyta</taxon>
        <taxon>Embryophyta</taxon>
        <taxon>Tracheophyta</taxon>
        <taxon>Spermatophyta</taxon>
        <taxon>Magnoliopsida</taxon>
        <taxon>Liliopsida</taxon>
        <taxon>Poales</taxon>
        <taxon>Poaceae</taxon>
        <taxon>BOP clade</taxon>
        <taxon>Pooideae</taxon>
        <taxon>Triticodae</taxon>
        <taxon>Triticeae</taxon>
        <taxon>Triticinae</taxon>
        <taxon>Triticum</taxon>
    </lineage>
</organism>
<dbReference type="Pfam" id="PF00307">
    <property type="entry name" value="CH"/>
    <property type="match status" value="1"/>
</dbReference>
<name>A0A3B6EE63_WHEAT</name>
<dbReference type="InterPro" id="IPR036872">
    <property type="entry name" value="CH_dom_sf"/>
</dbReference>
<evidence type="ECO:0000313" key="12">
    <source>
        <dbReference type="EnsemblPlants" id="TraesCS3A02G169800.2"/>
    </source>
</evidence>
<evidence type="ECO:0000256" key="7">
    <source>
        <dbReference type="PROSITE-ProRule" id="PRU00283"/>
    </source>
</evidence>
<dbReference type="EnsemblPlants" id="TraesCS3A02G169800.2">
    <property type="protein sequence ID" value="TraesCS3A02G169800.2"/>
    <property type="gene ID" value="TraesCS3A02G169800"/>
</dbReference>
<proteinExistence type="inferred from homology"/>
<dbReference type="InterPro" id="IPR001752">
    <property type="entry name" value="Kinesin_motor_dom"/>
</dbReference>
<comment type="similarity">
    <text evidence="1">Belongs to the TRAFAC class myosin-kinesin ATPase superfamily. Kinesin family. KIN-14 subfamily.</text>
</comment>
<feature type="domain" description="Calponin-homology (CH)" evidence="10">
    <location>
        <begin position="23"/>
        <end position="141"/>
    </location>
</feature>
<dbReference type="Gramene" id="TraesCS3A02G169800.2">
    <property type="protein sequence ID" value="TraesCS3A02G169800.2"/>
    <property type="gene ID" value="TraesCS3A02G169800"/>
</dbReference>
<dbReference type="GO" id="GO:0008017">
    <property type="term" value="F:microtubule binding"/>
    <property type="evidence" value="ECO:0000318"/>
    <property type="project" value="GO_Central"/>
</dbReference>
<dbReference type="PaxDb" id="4565-Traes_3AS_6205B0C3A.1"/>
<dbReference type="Gramene" id="TraesSYM3A03G01392650.1">
    <property type="protein sequence ID" value="TraesSYM3A03G01392650.1"/>
    <property type="gene ID" value="TraesSYM3A03G01392650"/>
</dbReference>
<feature type="region of interest" description="Disordered" evidence="9">
    <location>
        <begin position="718"/>
        <end position="774"/>
    </location>
</feature>
<keyword evidence="2" id="KW-0493">Microtubule</keyword>
<dbReference type="Gramene" id="TraesJAG3A03G01380050.2">
    <property type="protein sequence ID" value="TraesJAG3A03G01380050.2"/>
    <property type="gene ID" value="TraesJAG3A03G01380050"/>
</dbReference>
<keyword evidence="6 7" id="KW-0505">Motor protein</keyword>
<dbReference type="SMART" id="SM00129">
    <property type="entry name" value="KISc"/>
    <property type="match status" value="1"/>
</dbReference>
<dbReference type="Gramene" id="TraesCS3A03G0399300.2">
    <property type="protein sequence ID" value="TraesCS3A03G0399300.2.CDS"/>
    <property type="gene ID" value="TraesCS3A03G0399300"/>
</dbReference>
<dbReference type="SMR" id="A0A3B6EE63"/>
<keyword evidence="13" id="KW-1185">Reference proteome</keyword>
<dbReference type="Gramene" id="TraesJUL3A03G01382910.1">
    <property type="protein sequence ID" value="TraesJUL3A03G01382910.1"/>
    <property type="gene ID" value="TraesJUL3A03G01382910"/>
</dbReference>
<keyword evidence="4 7" id="KW-0067">ATP-binding</keyword>
<dbReference type="SUPFAM" id="SSF52540">
    <property type="entry name" value="P-loop containing nucleoside triphosphate hydrolases"/>
    <property type="match status" value="1"/>
</dbReference>
<evidence type="ECO:0000256" key="9">
    <source>
        <dbReference type="SAM" id="MobiDB-lite"/>
    </source>
</evidence>
<dbReference type="AlphaFoldDB" id="A0A3B6EE63"/>
<feature type="binding site" evidence="7">
    <location>
        <begin position="436"/>
        <end position="443"/>
    </location>
    <ligand>
        <name>ATP</name>
        <dbReference type="ChEBI" id="CHEBI:30616"/>
    </ligand>
</feature>
<dbReference type="Gramene" id="TraesNOR3A03G01391350.1">
    <property type="protein sequence ID" value="TraesNOR3A03G01391350.1"/>
    <property type="gene ID" value="TraesNOR3A03G01391350"/>
</dbReference>
<dbReference type="PROSITE" id="PS50021">
    <property type="entry name" value="CH"/>
    <property type="match status" value="1"/>
</dbReference>
<dbReference type="PROSITE" id="PS50067">
    <property type="entry name" value="KINESIN_MOTOR_2"/>
    <property type="match status" value="1"/>
</dbReference>
<evidence type="ECO:0000256" key="5">
    <source>
        <dbReference type="ARBA" id="ARBA00023054"/>
    </source>
</evidence>
<sequence length="981" mass="108253">MAEARRVSFRNGRFASRKTEEAAWRRHQAAAWLESMVGPFGLTHCPSEQEFVAALRNGIVLCKAINKIQPGVVPKVVANAPCDSQPSTAFQYFENIRNFLVAVQALKLPSFEASDLEKDNLDAGSVGKIADCVNSLKSYQERKKCSGTYGPVKYMKSPLAPRSAIHVQSENVTLGSSTPQKCLDLTEIDAEGQSSQNVGPNMEEAIGKLQRIILDCMISCKENLNQDALKKDPVTLVGTILSNQLEKEQFKPLLQLISPEGAATKNEPNQQIECSNSQNENRLRLLEAQESELLELKTMFQEVKVDFRSLQTQFQDDITELGHNIQGISKAALGYNQAVKENRNLYNMLQEVRGNIRVFCRIRPLMNSKSISSIEHVGNDGSIMVCDPYKPQTTRKIFQFNQIFGPTTTQDEIYRETQSLIRSVMDGYNVCILAYGQTGSGKTHTMCGPSGGLSSNDLGINYMALNDLFTISTSREDVKYDIRVQMVEIYNEQVRDLLSEDTSSTKLDIRSSSNGLFNLPDAKMCPVQSPSDVMTLMLLGEKHRASGPTAMNNRSSRSHSILTVHVNGKDISGNVSCSCLHLVDLAGSERVDRSEATGDRLKEAQHINKSLSCLGDVITALAQKNSHIPYRNSKLTQLLQSSLGGNAKTLMLAHISPEGESYVETLSTLKFAQRASTVELGTAHANKESNDIRELKEQVETLKKALATKEFERSSLKLKENTVTSERTKQLPQRTPPRPRRLSLETTSSEKGSIPGKPPKSPVSAMTFNRDHGTARDKECSIDVFNHTKIHRSVIQMSPTLSEVPVGHESETIVTTDDTVTFYQLPPDGYNQYKQSGLDTLQRTPCRSRYMGVQVSQTEEPSDAKLDKTTTSSVAKRGSHLRRSIQSSIGKLIHGSERRNTPHSAQATPAKITTNANNDGASPITTNARLKRRQSLTGLPPPSTTMSRRSSLGGKSDSSSSDRKAKTPPPMNSAAKAKRWL</sequence>
<dbReference type="GO" id="GO:0007017">
    <property type="term" value="P:microtubule-based process"/>
    <property type="evidence" value="ECO:0000318"/>
    <property type="project" value="GO_Central"/>
</dbReference>
<dbReference type="Gramene" id="TraesSTA3A03G01362240.1">
    <property type="protein sequence ID" value="TraesSTA3A03G01362240.1"/>
    <property type="gene ID" value="TraesSTA3A03G01362240"/>
</dbReference>
<feature type="region of interest" description="Disordered" evidence="9">
    <location>
        <begin position="854"/>
        <end position="981"/>
    </location>
</feature>
<evidence type="ECO:0000256" key="4">
    <source>
        <dbReference type="ARBA" id="ARBA00022840"/>
    </source>
</evidence>
<dbReference type="SMART" id="SM00033">
    <property type="entry name" value="CH"/>
    <property type="match status" value="1"/>
</dbReference>
<dbReference type="InterPro" id="IPR001715">
    <property type="entry name" value="CH_dom"/>
</dbReference>
<keyword evidence="3 7" id="KW-0547">Nucleotide-binding</keyword>
<dbReference type="RefSeq" id="XP_044339721.1">
    <property type="nucleotide sequence ID" value="XM_044483786.1"/>
</dbReference>
<feature type="compositionally biased region" description="Polar residues" evidence="9">
    <location>
        <begin position="902"/>
        <end position="928"/>
    </location>
</feature>
<feature type="coiled-coil region" evidence="8">
    <location>
        <begin position="269"/>
        <end position="306"/>
    </location>
</feature>
<dbReference type="Gramene" id="TraesJUL3A03G01382910.2">
    <property type="protein sequence ID" value="TraesJUL3A03G01382910.2"/>
    <property type="gene ID" value="TraesJUL3A03G01382910"/>
</dbReference>
<dbReference type="InterPro" id="IPR027417">
    <property type="entry name" value="P-loop_NTPase"/>
</dbReference>